<protein>
    <submittedName>
        <fullName evidence="17 18">Cytochrome P450 9e2-like isoform X1</fullName>
    </submittedName>
</protein>
<dbReference type="CDD" id="cd11056">
    <property type="entry name" value="CYP6-like"/>
    <property type="match status" value="1"/>
</dbReference>
<dbReference type="GO" id="GO:0020037">
    <property type="term" value="F:heme binding"/>
    <property type="evidence" value="ECO:0007669"/>
    <property type="project" value="InterPro"/>
</dbReference>
<dbReference type="PROSITE" id="PS00086">
    <property type="entry name" value="CYTOCHROME_P450"/>
    <property type="match status" value="1"/>
</dbReference>
<dbReference type="PANTHER" id="PTHR24292:SF54">
    <property type="entry name" value="CYP9F3-RELATED"/>
    <property type="match status" value="1"/>
</dbReference>
<dbReference type="Proteomes" id="UP000504618">
    <property type="component" value="Unplaced"/>
</dbReference>
<dbReference type="InterPro" id="IPR036396">
    <property type="entry name" value="Cyt_P450_sf"/>
</dbReference>
<evidence type="ECO:0000256" key="15">
    <source>
        <dbReference type="SAM" id="Phobius"/>
    </source>
</evidence>
<proteinExistence type="inferred from homology"/>
<evidence type="ECO:0000256" key="3">
    <source>
        <dbReference type="ARBA" id="ARBA00004406"/>
    </source>
</evidence>
<evidence type="ECO:0000256" key="7">
    <source>
        <dbReference type="ARBA" id="ARBA00022824"/>
    </source>
</evidence>
<evidence type="ECO:0000256" key="2">
    <source>
        <dbReference type="ARBA" id="ARBA00004174"/>
    </source>
</evidence>
<dbReference type="InterPro" id="IPR017972">
    <property type="entry name" value="Cyt_P450_CS"/>
</dbReference>
<sequence length="522" mass="60011">MMDLSWLSSPFALLLITLVVIGVLKIVAVVHHSYFYWKNKDVPYLPDSSFITVWKLFLGHVSFVDHFQYLYNYFPDAKYVGLMEFSRPAVLLRDPDLIKDIMVKDFESFPDHRSFVDVSAEPLFGKNIFALRGDRWREMRNTLSPSFTASKMKIMFDLMSECSHNFVNYLVDHPEVCHAIETKGVFRRYATDVIATTAFGISVNSMKDPDNEFYTRGIEITKGFSPGPLAMAKMILFQVCPRFAKLIGLSLFPATSEFFKKIVGETIRAREEQGIVRPDMIHLLMQARDKEGAGVYKMTLDDIVSQAFIFFFAGFETSAALMCFVAHELAVNRDIQDRLREEVQQHLAEGNGEISYESLSKMSYMDMVISETLRKYPPMILTDRLCAKRYELPPSRSGCRNAIVEPNNVLMIFIHGLHRDPAYFPNPDKFDPERFSEENKDKILPYTYLPFGHGPRKCIGNRFVLMEAKILIAHLLQKFTVKTTEKTVEPIVYTKKEFALQPVGGFWIGLEKRETNTESKRG</sequence>
<dbReference type="GeneID" id="112452595"/>
<dbReference type="RefSeq" id="XP_024871709.1">
    <property type="nucleotide sequence ID" value="XM_025015941.1"/>
</dbReference>
<dbReference type="RefSeq" id="XP_024868647.1">
    <property type="nucleotide sequence ID" value="XM_025012879.1"/>
</dbReference>
<name>A0A6J1PGG1_9HYME</name>
<keyword evidence="15" id="KW-0812">Transmembrane</keyword>
<dbReference type="GO" id="GO:0004497">
    <property type="term" value="F:monooxygenase activity"/>
    <property type="evidence" value="ECO:0007669"/>
    <property type="project" value="UniProtKB-KW"/>
</dbReference>
<accession>A0A6J1PGG1</accession>
<keyword evidence="7" id="KW-0256">Endoplasmic reticulum</keyword>
<dbReference type="GO" id="GO:0005506">
    <property type="term" value="F:iron ion binding"/>
    <property type="evidence" value="ECO:0007669"/>
    <property type="project" value="InterPro"/>
</dbReference>
<evidence type="ECO:0000256" key="1">
    <source>
        <dbReference type="ARBA" id="ARBA00001971"/>
    </source>
</evidence>
<dbReference type="Pfam" id="PF00067">
    <property type="entry name" value="p450"/>
    <property type="match status" value="1"/>
</dbReference>
<evidence type="ECO:0000256" key="12">
    <source>
        <dbReference type="ARBA" id="ARBA00023136"/>
    </source>
</evidence>
<evidence type="ECO:0000256" key="6">
    <source>
        <dbReference type="ARBA" id="ARBA00022723"/>
    </source>
</evidence>
<feature type="binding site" description="axial binding residue" evidence="13">
    <location>
        <position position="458"/>
    </location>
    <ligand>
        <name>heme</name>
        <dbReference type="ChEBI" id="CHEBI:30413"/>
    </ligand>
    <ligandPart>
        <name>Fe</name>
        <dbReference type="ChEBI" id="CHEBI:18248"/>
    </ligandPart>
</feature>
<gene>
    <name evidence="17" type="primary">LOC112452595</name>
    <name evidence="18" type="synonym">LOC112454504</name>
</gene>
<dbReference type="InterPro" id="IPR050476">
    <property type="entry name" value="Insect_CytP450_Detox"/>
</dbReference>
<evidence type="ECO:0000313" key="16">
    <source>
        <dbReference type="Proteomes" id="UP000504618"/>
    </source>
</evidence>
<keyword evidence="5 13" id="KW-0349">Heme</keyword>
<feature type="transmembrane region" description="Helical" evidence="15">
    <location>
        <begin position="6"/>
        <end position="30"/>
    </location>
</feature>
<dbReference type="PRINTS" id="PR00463">
    <property type="entry name" value="EP450I"/>
</dbReference>
<evidence type="ECO:0000256" key="13">
    <source>
        <dbReference type="PIRSR" id="PIRSR602401-1"/>
    </source>
</evidence>
<organism evidence="16 17">
    <name type="scientific">Temnothorax curvispinosus</name>
    <dbReference type="NCBI Taxonomy" id="300111"/>
    <lineage>
        <taxon>Eukaryota</taxon>
        <taxon>Metazoa</taxon>
        <taxon>Ecdysozoa</taxon>
        <taxon>Arthropoda</taxon>
        <taxon>Hexapoda</taxon>
        <taxon>Insecta</taxon>
        <taxon>Pterygota</taxon>
        <taxon>Neoptera</taxon>
        <taxon>Endopterygota</taxon>
        <taxon>Hymenoptera</taxon>
        <taxon>Apocrita</taxon>
        <taxon>Aculeata</taxon>
        <taxon>Formicoidea</taxon>
        <taxon>Formicidae</taxon>
        <taxon>Myrmicinae</taxon>
        <taxon>Temnothorax</taxon>
    </lineage>
</organism>
<dbReference type="SUPFAM" id="SSF48264">
    <property type="entry name" value="Cytochrome P450"/>
    <property type="match status" value="1"/>
</dbReference>
<evidence type="ECO:0000256" key="14">
    <source>
        <dbReference type="RuleBase" id="RU000461"/>
    </source>
</evidence>
<dbReference type="GO" id="GO:0005789">
    <property type="term" value="C:endoplasmic reticulum membrane"/>
    <property type="evidence" value="ECO:0007669"/>
    <property type="project" value="UniProtKB-SubCell"/>
</dbReference>
<dbReference type="GO" id="GO:0016705">
    <property type="term" value="F:oxidoreductase activity, acting on paired donors, with incorporation or reduction of molecular oxygen"/>
    <property type="evidence" value="ECO:0007669"/>
    <property type="project" value="InterPro"/>
</dbReference>
<keyword evidence="9 14" id="KW-0560">Oxidoreductase</keyword>
<dbReference type="PANTHER" id="PTHR24292">
    <property type="entry name" value="CYTOCHROME P450"/>
    <property type="match status" value="1"/>
</dbReference>
<dbReference type="InterPro" id="IPR001128">
    <property type="entry name" value="Cyt_P450"/>
</dbReference>
<evidence type="ECO:0000256" key="4">
    <source>
        <dbReference type="ARBA" id="ARBA00010617"/>
    </source>
</evidence>
<keyword evidence="12 15" id="KW-0472">Membrane</keyword>
<keyword evidence="8" id="KW-0492">Microsome</keyword>
<evidence type="ECO:0000256" key="10">
    <source>
        <dbReference type="ARBA" id="ARBA00023004"/>
    </source>
</evidence>
<keyword evidence="15" id="KW-1133">Transmembrane helix</keyword>
<dbReference type="PRINTS" id="PR00385">
    <property type="entry name" value="P450"/>
</dbReference>
<evidence type="ECO:0000256" key="11">
    <source>
        <dbReference type="ARBA" id="ARBA00023033"/>
    </source>
</evidence>
<comment type="subcellular location">
    <subcellularLocation>
        <location evidence="3">Endoplasmic reticulum membrane</location>
        <topology evidence="3">Peripheral membrane protein</topology>
    </subcellularLocation>
    <subcellularLocation>
        <location evidence="2">Microsome membrane</location>
        <topology evidence="2">Peripheral membrane protein</topology>
    </subcellularLocation>
</comment>
<dbReference type="AlphaFoldDB" id="A0A6J1PGG1"/>
<keyword evidence="16" id="KW-1185">Reference proteome</keyword>
<keyword evidence="6 13" id="KW-0479">Metal-binding</keyword>
<evidence type="ECO:0000313" key="17">
    <source>
        <dbReference type="RefSeq" id="XP_024868647.1"/>
    </source>
</evidence>
<dbReference type="InterPro" id="IPR002401">
    <property type="entry name" value="Cyt_P450_E_grp-I"/>
</dbReference>
<keyword evidence="10 13" id="KW-0408">Iron</keyword>
<evidence type="ECO:0000313" key="18">
    <source>
        <dbReference type="RefSeq" id="XP_024871709.1"/>
    </source>
</evidence>
<evidence type="ECO:0000256" key="5">
    <source>
        <dbReference type="ARBA" id="ARBA00022617"/>
    </source>
</evidence>
<comment type="similarity">
    <text evidence="4 14">Belongs to the cytochrome P450 family.</text>
</comment>
<dbReference type="Gene3D" id="1.10.630.10">
    <property type="entry name" value="Cytochrome P450"/>
    <property type="match status" value="1"/>
</dbReference>
<keyword evidence="11 14" id="KW-0503">Monooxygenase</keyword>
<dbReference type="FunFam" id="1.10.630.10:FF:000042">
    <property type="entry name" value="Cytochrome P450"/>
    <property type="match status" value="1"/>
</dbReference>
<evidence type="ECO:0000256" key="8">
    <source>
        <dbReference type="ARBA" id="ARBA00022848"/>
    </source>
</evidence>
<evidence type="ECO:0000256" key="9">
    <source>
        <dbReference type="ARBA" id="ARBA00023002"/>
    </source>
</evidence>
<comment type="cofactor">
    <cofactor evidence="1 13">
        <name>heme</name>
        <dbReference type="ChEBI" id="CHEBI:30413"/>
    </cofactor>
</comment>
<reference evidence="17 18" key="1">
    <citation type="submission" date="2025-04" db="UniProtKB">
        <authorList>
            <consortium name="RefSeq"/>
        </authorList>
    </citation>
    <scope>IDENTIFICATION</scope>
    <source>
        <tissue evidence="17 18">Whole body</tissue>
    </source>
</reference>
<dbReference type="OrthoDB" id="2789670at2759"/>